<dbReference type="InterPro" id="IPR050428">
    <property type="entry name" value="TCS_sensor_his_kinase"/>
</dbReference>
<gene>
    <name evidence="15" type="ORF">APB76_00485</name>
</gene>
<evidence type="ECO:0000256" key="2">
    <source>
        <dbReference type="ARBA" id="ARBA00004370"/>
    </source>
</evidence>
<evidence type="ECO:0000256" key="12">
    <source>
        <dbReference type="SAM" id="Phobius"/>
    </source>
</evidence>
<evidence type="ECO:0000256" key="6">
    <source>
        <dbReference type="ARBA" id="ARBA00022692"/>
    </source>
</evidence>
<dbReference type="SMART" id="SM00387">
    <property type="entry name" value="HATPase_c"/>
    <property type="match status" value="1"/>
</dbReference>
<keyword evidence="9" id="KW-0902">Two-component regulatory system</keyword>
<evidence type="ECO:0000256" key="10">
    <source>
        <dbReference type="ARBA" id="ARBA00023136"/>
    </source>
</evidence>
<dbReference type="PRINTS" id="PR00344">
    <property type="entry name" value="BCTRLSENSOR"/>
</dbReference>
<evidence type="ECO:0000256" key="8">
    <source>
        <dbReference type="ARBA" id="ARBA00022989"/>
    </source>
</evidence>
<dbReference type="InterPro" id="IPR003594">
    <property type="entry name" value="HATPase_dom"/>
</dbReference>
<comment type="caution">
    <text evidence="15">The sequence shown here is derived from an EMBL/GenBank/DDBJ whole genome shotgun (WGS) entry which is preliminary data.</text>
</comment>
<evidence type="ECO:0000256" key="1">
    <source>
        <dbReference type="ARBA" id="ARBA00000085"/>
    </source>
</evidence>
<feature type="domain" description="Histidine kinase" evidence="13">
    <location>
        <begin position="235"/>
        <end position="444"/>
    </location>
</feature>
<keyword evidence="5" id="KW-0808">Transferase</keyword>
<dbReference type="Pfam" id="PF00512">
    <property type="entry name" value="HisKA"/>
    <property type="match status" value="1"/>
</dbReference>
<dbReference type="InterPro" id="IPR036890">
    <property type="entry name" value="HATPase_C_sf"/>
</dbReference>
<dbReference type="PROSITE" id="PS50885">
    <property type="entry name" value="HAMP"/>
    <property type="match status" value="1"/>
</dbReference>
<dbReference type="EC" id="2.7.13.3" evidence="3"/>
<sequence length="444" mass="50345">MSWLNDPFRRFLNLYAMLVVAAIVLLIVMRTSIYAWFIDNSVLPIVTSEANYVYELWEELGEEETKKVLRADHDAIFSYVFKEHITDQELQTLDSYKPLGEMEFGIELYVQQNEDSNYVSVETYLPEGDGWRKLEVRVEDSFFTQQTQLINGIIYAVGALMIVGFVIAYFMINSIKTRLTDINAASKSITKDNDLHLRIPNENLEGPLSETISELNMMLDRLAQSTEMTKQQANNIAHDLRTPLTSIYHRIQQLSESHSELEEVEQMVANLLNTFNQLLRISRLEFNGEQITQSAVNLQQLVECAAELYEPVVEDNHLNLELNIDPSHQINASQELMMQVVSNLIDNACKFNLAGNTIRISSAENADSVEITVADQSGGVGEEELTHLCQKFYRSDSSRNTEGNGLGLSLVSAATKRMGGTLELKDEYLYDKQGLSITLKFPKV</sequence>
<dbReference type="RefSeq" id="WP_054963038.1">
    <property type="nucleotide sequence ID" value="NZ_LLEI02000006.1"/>
</dbReference>
<dbReference type="CDD" id="cd00082">
    <property type="entry name" value="HisKA"/>
    <property type="match status" value="1"/>
</dbReference>
<feature type="transmembrane region" description="Helical" evidence="12">
    <location>
        <begin position="152"/>
        <end position="172"/>
    </location>
</feature>
<dbReference type="SUPFAM" id="SSF47384">
    <property type="entry name" value="Homodimeric domain of signal transducing histidine kinase"/>
    <property type="match status" value="1"/>
</dbReference>
<dbReference type="SUPFAM" id="SSF55874">
    <property type="entry name" value="ATPase domain of HSP90 chaperone/DNA topoisomerase II/histidine kinase"/>
    <property type="match status" value="1"/>
</dbReference>
<reference evidence="15" key="1">
    <citation type="journal article" date="2016" name="Syst. Appl. Microbiol.">
        <title>Vibrio bivalvicida sp. nov., a novel larval pathogen for bivalve molluscs reared in a hatchery.</title>
        <authorList>
            <person name="Dubert J."/>
            <person name="Romalde J.L."/>
            <person name="Prado S."/>
            <person name="Barja J.L."/>
        </authorList>
    </citation>
    <scope>NUCLEOTIDE SEQUENCE [LARGE SCALE GENOMIC DNA]</scope>
    <source>
        <strain evidence="15">605</strain>
    </source>
</reference>
<dbReference type="InterPro" id="IPR003660">
    <property type="entry name" value="HAMP_dom"/>
</dbReference>
<dbReference type="Proteomes" id="UP000078406">
    <property type="component" value="Unassembled WGS sequence"/>
</dbReference>
<dbReference type="AlphaFoldDB" id="A0A177Y5Z6"/>
<dbReference type="Pfam" id="PF02518">
    <property type="entry name" value="HATPase_c"/>
    <property type="match status" value="1"/>
</dbReference>
<feature type="domain" description="HAMP" evidence="14">
    <location>
        <begin position="173"/>
        <end position="227"/>
    </location>
</feature>
<evidence type="ECO:0000256" key="3">
    <source>
        <dbReference type="ARBA" id="ARBA00012438"/>
    </source>
</evidence>
<evidence type="ECO:0000256" key="9">
    <source>
        <dbReference type="ARBA" id="ARBA00023012"/>
    </source>
</evidence>
<organism evidence="15">
    <name type="scientific">Vibrio bivalvicida</name>
    <dbReference type="NCBI Taxonomy" id="1276888"/>
    <lineage>
        <taxon>Bacteria</taxon>
        <taxon>Pseudomonadati</taxon>
        <taxon>Pseudomonadota</taxon>
        <taxon>Gammaproteobacteria</taxon>
        <taxon>Vibrionales</taxon>
        <taxon>Vibrionaceae</taxon>
        <taxon>Vibrio</taxon>
        <taxon>Vibrio oreintalis group</taxon>
    </lineage>
</organism>
<dbReference type="InterPro" id="IPR005467">
    <property type="entry name" value="His_kinase_dom"/>
</dbReference>
<dbReference type="Gene3D" id="3.30.565.10">
    <property type="entry name" value="Histidine kinase-like ATPase, C-terminal domain"/>
    <property type="match status" value="1"/>
</dbReference>
<evidence type="ECO:0000256" key="5">
    <source>
        <dbReference type="ARBA" id="ARBA00022679"/>
    </source>
</evidence>
<feature type="transmembrane region" description="Helical" evidence="12">
    <location>
        <begin position="12"/>
        <end position="37"/>
    </location>
</feature>
<keyword evidence="8 12" id="KW-1133">Transmembrane helix</keyword>
<comment type="catalytic activity">
    <reaction evidence="1">
        <text>ATP + protein L-histidine = ADP + protein N-phospho-L-histidine.</text>
        <dbReference type="EC" id="2.7.13.3"/>
    </reaction>
</comment>
<dbReference type="InterPro" id="IPR003661">
    <property type="entry name" value="HisK_dim/P_dom"/>
</dbReference>
<evidence type="ECO:0000256" key="4">
    <source>
        <dbReference type="ARBA" id="ARBA00022553"/>
    </source>
</evidence>
<keyword evidence="4" id="KW-0597">Phosphoprotein</keyword>
<proteinExistence type="predicted"/>
<evidence type="ECO:0000313" key="15">
    <source>
        <dbReference type="EMBL" id="OAJ96279.1"/>
    </source>
</evidence>
<name>A0A177Y5Z6_9VIBR</name>
<accession>A0A177Y5Z6</accession>
<comment type="subcellular location">
    <subcellularLocation>
        <location evidence="2">Membrane</location>
    </subcellularLocation>
</comment>
<evidence type="ECO:0000259" key="14">
    <source>
        <dbReference type="PROSITE" id="PS50885"/>
    </source>
</evidence>
<evidence type="ECO:0000256" key="11">
    <source>
        <dbReference type="SAM" id="Coils"/>
    </source>
</evidence>
<dbReference type="InterPro" id="IPR004358">
    <property type="entry name" value="Sig_transdc_His_kin-like_C"/>
</dbReference>
<dbReference type="CDD" id="cd00075">
    <property type="entry name" value="HATPase"/>
    <property type="match status" value="1"/>
</dbReference>
<evidence type="ECO:0000259" key="13">
    <source>
        <dbReference type="PROSITE" id="PS50109"/>
    </source>
</evidence>
<feature type="coiled-coil region" evidence="11">
    <location>
        <begin position="254"/>
        <end position="281"/>
    </location>
</feature>
<dbReference type="Gene3D" id="1.10.287.130">
    <property type="match status" value="1"/>
</dbReference>
<dbReference type="Gene3D" id="6.10.340.10">
    <property type="match status" value="1"/>
</dbReference>
<keyword evidence="10 12" id="KW-0472">Membrane</keyword>
<dbReference type="GO" id="GO:0005886">
    <property type="term" value="C:plasma membrane"/>
    <property type="evidence" value="ECO:0007669"/>
    <property type="project" value="TreeGrafter"/>
</dbReference>
<protein>
    <recommendedName>
        <fullName evidence="3">histidine kinase</fullName>
        <ecNumber evidence="3">2.7.13.3</ecNumber>
    </recommendedName>
</protein>
<dbReference type="GO" id="GO:0000155">
    <property type="term" value="F:phosphorelay sensor kinase activity"/>
    <property type="evidence" value="ECO:0007669"/>
    <property type="project" value="InterPro"/>
</dbReference>
<evidence type="ECO:0000256" key="7">
    <source>
        <dbReference type="ARBA" id="ARBA00022777"/>
    </source>
</evidence>
<dbReference type="SMART" id="SM00388">
    <property type="entry name" value="HisKA"/>
    <property type="match status" value="1"/>
</dbReference>
<dbReference type="PANTHER" id="PTHR45436">
    <property type="entry name" value="SENSOR HISTIDINE KINASE YKOH"/>
    <property type="match status" value="1"/>
</dbReference>
<keyword evidence="11" id="KW-0175">Coiled coil</keyword>
<dbReference type="InterPro" id="IPR036097">
    <property type="entry name" value="HisK_dim/P_sf"/>
</dbReference>
<keyword evidence="6 12" id="KW-0812">Transmembrane</keyword>
<keyword evidence="7 15" id="KW-0418">Kinase</keyword>
<dbReference type="PANTHER" id="PTHR45436:SF8">
    <property type="entry name" value="HISTIDINE KINASE"/>
    <property type="match status" value="1"/>
</dbReference>
<dbReference type="PROSITE" id="PS50109">
    <property type="entry name" value="HIS_KIN"/>
    <property type="match status" value="1"/>
</dbReference>
<dbReference type="EMBL" id="LLEI02000006">
    <property type="protein sequence ID" value="OAJ96279.1"/>
    <property type="molecule type" value="Genomic_DNA"/>
</dbReference>